<evidence type="ECO:0000313" key="2">
    <source>
        <dbReference type="Proteomes" id="UP000054988"/>
    </source>
</evidence>
<gene>
    <name evidence="1" type="ORF">WG66_14569</name>
</gene>
<protein>
    <submittedName>
        <fullName evidence="1">Uncharacterized protein</fullName>
    </submittedName>
</protein>
<proteinExistence type="predicted"/>
<evidence type="ECO:0000313" key="1">
    <source>
        <dbReference type="EMBL" id="KTB32766.1"/>
    </source>
</evidence>
<name>A0A0W0F8X9_MONRR</name>
<accession>A0A0W0F8X9</accession>
<organism evidence="1 2">
    <name type="scientific">Moniliophthora roreri</name>
    <name type="common">Frosty pod rot fungus</name>
    <name type="synonym">Monilia roreri</name>
    <dbReference type="NCBI Taxonomy" id="221103"/>
    <lineage>
        <taxon>Eukaryota</taxon>
        <taxon>Fungi</taxon>
        <taxon>Dikarya</taxon>
        <taxon>Basidiomycota</taxon>
        <taxon>Agaricomycotina</taxon>
        <taxon>Agaricomycetes</taxon>
        <taxon>Agaricomycetidae</taxon>
        <taxon>Agaricales</taxon>
        <taxon>Marasmiineae</taxon>
        <taxon>Marasmiaceae</taxon>
        <taxon>Moniliophthora</taxon>
    </lineage>
</organism>
<dbReference type="Proteomes" id="UP000054988">
    <property type="component" value="Unassembled WGS sequence"/>
</dbReference>
<dbReference type="AlphaFoldDB" id="A0A0W0F8X9"/>
<comment type="caution">
    <text evidence="1">The sequence shown here is derived from an EMBL/GenBank/DDBJ whole genome shotgun (WGS) entry which is preliminary data.</text>
</comment>
<sequence length="212" mass="23267">MSVFYGAAYYTHLLTEQEPYDVMYKRVLCDDTRKASKMYKQLGTLTAILPYIILATASVCPGQVDLGESTIGANNEVKVGFATCPDTSPELLAARDTFLDTRQTPPANVCGAPCNTNCFTPAGGGPDPNDCHVIADALLFAFQNTGRKPDNFANTECRPVLHQLRSSSWALAQVSPDIIDSSMLIILYEDQQYDRHDLPQLPNLLRQSGNQC</sequence>
<reference evidence="1 2" key="1">
    <citation type="submission" date="2015-12" db="EMBL/GenBank/DDBJ databases">
        <title>Draft genome sequence of Moniliophthora roreri, the causal agent of frosty pod rot of cacao.</title>
        <authorList>
            <person name="Aime M.C."/>
            <person name="Diaz-Valderrama J.R."/>
            <person name="Kijpornyongpan T."/>
            <person name="Phillips-Mora W."/>
        </authorList>
    </citation>
    <scope>NUCLEOTIDE SEQUENCE [LARGE SCALE GENOMIC DNA]</scope>
    <source>
        <strain evidence="1 2">MCA 2952</strain>
    </source>
</reference>
<dbReference type="EMBL" id="LATX01002203">
    <property type="protein sequence ID" value="KTB32766.1"/>
    <property type="molecule type" value="Genomic_DNA"/>
</dbReference>
<dbReference type="eggNOG" id="ENOG502SSE6">
    <property type="taxonomic scope" value="Eukaryota"/>
</dbReference>